<proteinExistence type="predicted"/>
<evidence type="ECO:0008006" key="3">
    <source>
        <dbReference type="Google" id="ProtNLM"/>
    </source>
</evidence>
<dbReference type="Proteomes" id="UP000217163">
    <property type="component" value="Unassembled WGS sequence"/>
</dbReference>
<dbReference type="AlphaFoldDB" id="A0A261WDG7"/>
<protein>
    <recommendedName>
        <fullName evidence="3">AlgX/AlgJ SGNH hydrolase-like domain-containing protein</fullName>
    </recommendedName>
</protein>
<accession>A0A261WDG7</accession>
<evidence type="ECO:0000313" key="1">
    <source>
        <dbReference type="EMBL" id="OZI84191.1"/>
    </source>
</evidence>
<organism evidence="1 2">
    <name type="scientific">Pseudomonas avellanae</name>
    <dbReference type="NCBI Taxonomy" id="46257"/>
    <lineage>
        <taxon>Bacteria</taxon>
        <taxon>Pseudomonadati</taxon>
        <taxon>Pseudomonadota</taxon>
        <taxon>Gammaproteobacteria</taxon>
        <taxon>Pseudomonadales</taxon>
        <taxon>Pseudomonadaceae</taxon>
        <taxon>Pseudomonas</taxon>
    </lineage>
</organism>
<sequence length="422" mass="48312">MDTDLGNNINGWIEKNIGNNFYGWFGQKDETPGVNKFIHIHVGGILHKSIPVIEATNSRADLATVPNIRVFQFEFDAETFYTECANCNIAFSIYSEPKAYFLKLLPELVLKSSQQKIKSPRGLAFKRESADQTAMLGAGGQIFLRSGTNNLDLLYSNDITIDLDGWYSLFIKRLERSKTNDYQYIQILIPEKTSVLYWSAPYEAHKGSPSFNSLNRQIENTPTLSSHFIKGFDWIPDEVHSESLFRPYDSHFSTLGAKTLVNVFLSKFFEEYVNWLIPTSVYFGNEPGDLGSRFQALDGDVVEKPPFYEELRTPENEIVVPVLVNQYDPVEGNNGTLRVWRCEQAPIKKKVVCFGDSFFERGEVSNTLSWWFSRLFTEFHFCWSPEQSEEYITSVSPDIVISETIERFLTVLPKKMNSLFGT</sequence>
<name>A0A261WDG7_9PSED</name>
<gene>
    <name evidence="1" type="ORF">CFN58_26245</name>
</gene>
<reference evidence="2" key="1">
    <citation type="journal article" date="2016" name="Sci. Rep.">
        <title>Genome analysis of the kiwifruit canker pathogen Pseudomonas syringae pv. actinidiae biovar 5.</title>
        <authorList>
            <person name="Fujikawa T."/>
            <person name="Sawada H."/>
        </authorList>
    </citation>
    <scope>NUCLEOTIDE SEQUENCE [LARGE SCALE GENOMIC DNA]</scope>
    <source>
        <strain evidence="2">MAFF 212061</strain>
    </source>
</reference>
<evidence type="ECO:0000313" key="2">
    <source>
        <dbReference type="Proteomes" id="UP000217163"/>
    </source>
</evidence>
<dbReference type="EMBL" id="NKQU01000606">
    <property type="protein sequence ID" value="OZI84191.1"/>
    <property type="molecule type" value="Genomic_DNA"/>
</dbReference>
<comment type="caution">
    <text evidence="1">The sequence shown here is derived from an EMBL/GenBank/DDBJ whole genome shotgun (WGS) entry which is preliminary data.</text>
</comment>